<protein>
    <submittedName>
        <fullName evidence="2">Uncharacterized protein</fullName>
    </submittedName>
</protein>
<reference evidence="2 3" key="1">
    <citation type="submission" date="2019-04" db="EMBL/GenBank/DDBJ databases">
        <authorList>
            <person name="Alioto T."/>
            <person name="Alioto T."/>
        </authorList>
    </citation>
    <scope>NUCLEOTIDE SEQUENCE [LARGE SCALE GENOMIC DNA]</scope>
</reference>
<proteinExistence type="predicted"/>
<dbReference type="AlphaFoldDB" id="A0A5E4A965"/>
<organism evidence="2 3">
    <name type="scientific">Marmota monax</name>
    <name type="common">Woodchuck</name>
    <dbReference type="NCBI Taxonomy" id="9995"/>
    <lineage>
        <taxon>Eukaryota</taxon>
        <taxon>Metazoa</taxon>
        <taxon>Chordata</taxon>
        <taxon>Craniata</taxon>
        <taxon>Vertebrata</taxon>
        <taxon>Euteleostomi</taxon>
        <taxon>Mammalia</taxon>
        <taxon>Eutheria</taxon>
        <taxon>Euarchontoglires</taxon>
        <taxon>Glires</taxon>
        <taxon>Rodentia</taxon>
        <taxon>Sciuromorpha</taxon>
        <taxon>Sciuridae</taxon>
        <taxon>Xerinae</taxon>
        <taxon>Marmotini</taxon>
        <taxon>Marmota</taxon>
    </lineage>
</organism>
<dbReference type="EMBL" id="CABDUW010000033">
    <property type="protein sequence ID" value="VTJ53813.1"/>
    <property type="molecule type" value="Genomic_DNA"/>
</dbReference>
<gene>
    <name evidence="1" type="ORF">GHT09_007215</name>
    <name evidence="2" type="ORF">MONAX_5E045011</name>
</gene>
<accession>A0A5E4A965</accession>
<evidence type="ECO:0000313" key="2">
    <source>
        <dbReference type="EMBL" id="VTJ53813.1"/>
    </source>
</evidence>
<keyword evidence="3" id="KW-1185">Reference proteome</keyword>
<sequence>MAPPSDDDKDRCSPKALELLSRQNSEIIHAVHSLSEFQVSEHMSPAQMPAYSHDMFKVKNFSICTS</sequence>
<reference evidence="1" key="2">
    <citation type="submission" date="2020-08" db="EMBL/GenBank/DDBJ databases">
        <authorList>
            <person name="Shumante A."/>
            <person name="Zimin A.V."/>
            <person name="Puiu D."/>
            <person name="Salzberg S.L."/>
        </authorList>
    </citation>
    <scope>NUCLEOTIDE SEQUENCE</scope>
    <source>
        <strain evidence="1">WC2-LM</strain>
        <tissue evidence="1">Liver</tissue>
    </source>
</reference>
<evidence type="ECO:0000313" key="1">
    <source>
        <dbReference type="EMBL" id="KAF7481576.1"/>
    </source>
</evidence>
<dbReference type="Proteomes" id="UP000662637">
    <property type="component" value="Unassembled WGS sequence"/>
</dbReference>
<dbReference type="Proteomes" id="UP000335636">
    <property type="component" value="Unassembled WGS sequence"/>
</dbReference>
<name>A0A5E4A965_MARMO</name>
<dbReference type="EMBL" id="WJEC01000712">
    <property type="protein sequence ID" value="KAF7481576.1"/>
    <property type="molecule type" value="Genomic_DNA"/>
</dbReference>
<evidence type="ECO:0000313" key="3">
    <source>
        <dbReference type="Proteomes" id="UP000335636"/>
    </source>
</evidence>